<dbReference type="OrthoDB" id="422827at2759"/>
<evidence type="ECO:0000259" key="10">
    <source>
        <dbReference type="Pfam" id="PF14360"/>
    </source>
</evidence>
<reference evidence="11" key="1">
    <citation type="submission" date="2006-10" db="EMBL/GenBank/DDBJ databases">
        <authorList>
            <person name="Amadeo P."/>
            <person name="Zhao Q."/>
            <person name="Wortman J."/>
            <person name="Fraser-Liggett C."/>
            <person name="Carlton J."/>
        </authorList>
    </citation>
    <scope>NUCLEOTIDE SEQUENCE</scope>
    <source>
        <strain evidence="11">G3</strain>
    </source>
</reference>
<evidence type="ECO:0000256" key="5">
    <source>
        <dbReference type="ARBA" id="ARBA00022919"/>
    </source>
</evidence>
<name>A2E114_TRIV3</name>
<dbReference type="PANTHER" id="PTHR21290">
    <property type="entry name" value="SPHINGOMYELIN SYNTHETASE"/>
    <property type="match status" value="1"/>
</dbReference>
<dbReference type="InParanoid" id="A2E114"/>
<dbReference type="RefSeq" id="XP_001325869.1">
    <property type="nucleotide sequence ID" value="XM_001325834.1"/>
</dbReference>
<feature type="transmembrane region" description="Helical" evidence="9">
    <location>
        <begin position="35"/>
        <end position="55"/>
    </location>
</feature>
<protein>
    <recommendedName>
        <fullName evidence="10">Sphingomyelin synthase-like domain-containing protein</fullName>
    </recommendedName>
</protein>
<feature type="transmembrane region" description="Helical" evidence="9">
    <location>
        <begin position="192"/>
        <end position="210"/>
    </location>
</feature>
<feature type="transmembrane region" description="Helical" evidence="9">
    <location>
        <begin position="157"/>
        <end position="180"/>
    </location>
</feature>
<reference evidence="11" key="2">
    <citation type="journal article" date="2007" name="Science">
        <title>Draft genome sequence of the sexually transmitted pathogen Trichomonas vaginalis.</title>
        <authorList>
            <person name="Carlton J.M."/>
            <person name="Hirt R.P."/>
            <person name="Silva J.C."/>
            <person name="Delcher A.L."/>
            <person name="Schatz M."/>
            <person name="Zhao Q."/>
            <person name="Wortman J.R."/>
            <person name="Bidwell S.L."/>
            <person name="Alsmark U.C.M."/>
            <person name="Besteiro S."/>
            <person name="Sicheritz-Ponten T."/>
            <person name="Noel C.J."/>
            <person name="Dacks J.B."/>
            <person name="Foster P.G."/>
            <person name="Simillion C."/>
            <person name="Van de Peer Y."/>
            <person name="Miranda-Saavedra D."/>
            <person name="Barton G.J."/>
            <person name="Westrop G.D."/>
            <person name="Mueller S."/>
            <person name="Dessi D."/>
            <person name="Fiori P.L."/>
            <person name="Ren Q."/>
            <person name="Paulsen I."/>
            <person name="Zhang H."/>
            <person name="Bastida-Corcuera F.D."/>
            <person name="Simoes-Barbosa A."/>
            <person name="Brown M.T."/>
            <person name="Hayes R.D."/>
            <person name="Mukherjee M."/>
            <person name="Okumura C.Y."/>
            <person name="Schneider R."/>
            <person name="Smith A.J."/>
            <person name="Vanacova S."/>
            <person name="Villalvazo M."/>
            <person name="Haas B.J."/>
            <person name="Pertea M."/>
            <person name="Feldblyum T.V."/>
            <person name="Utterback T.R."/>
            <person name="Shu C.L."/>
            <person name="Osoegawa K."/>
            <person name="de Jong P.J."/>
            <person name="Hrdy I."/>
            <person name="Horvathova L."/>
            <person name="Zubacova Z."/>
            <person name="Dolezal P."/>
            <person name="Malik S.B."/>
            <person name="Logsdon J.M. Jr."/>
            <person name="Henze K."/>
            <person name="Gupta A."/>
            <person name="Wang C.C."/>
            <person name="Dunne R.L."/>
            <person name="Upcroft J.A."/>
            <person name="Upcroft P."/>
            <person name="White O."/>
            <person name="Salzberg S.L."/>
            <person name="Tang P."/>
            <person name="Chiu C.-H."/>
            <person name="Lee Y.-S."/>
            <person name="Embley T.M."/>
            <person name="Coombs G.H."/>
            <person name="Mottram J.C."/>
            <person name="Tachezy J."/>
            <person name="Fraser-Liggett C.M."/>
            <person name="Johnson P.J."/>
        </authorList>
    </citation>
    <scope>NUCLEOTIDE SEQUENCE [LARGE SCALE GENOMIC DNA]</scope>
    <source>
        <strain evidence="11">G3</strain>
    </source>
</reference>
<dbReference type="InterPro" id="IPR025749">
    <property type="entry name" value="Sphingomyelin_synth-like_dom"/>
</dbReference>
<organism evidence="11 12">
    <name type="scientific">Trichomonas vaginalis (strain ATCC PRA-98 / G3)</name>
    <dbReference type="NCBI Taxonomy" id="412133"/>
    <lineage>
        <taxon>Eukaryota</taxon>
        <taxon>Metamonada</taxon>
        <taxon>Parabasalia</taxon>
        <taxon>Trichomonadida</taxon>
        <taxon>Trichomonadidae</taxon>
        <taxon>Trichomonas</taxon>
    </lineage>
</organism>
<dbReference type="KEGG" id="tva:4771625"/>
<proteinExistence type="inferred from homology"/>
<dbReference type="STRING" id="5722.A2E114"/>
<comment type="similarity">
    <text evidence="2">Belongs to the sphingomyelin synthase family.</text>
</comment>
<evidence type="ECO:0000256" key="2">
    <source>
        <dbReference type="ARBA" id="ARBA00005441"/>
    </source>
</evidence>
<dbReference type="VEuPathDB" id="TrichDB:TVAGG3_0330480"/>
<keyword evidence="7" id="KW-0443">Lipid metabolism</keyword>
<evidence type="ECO:0000256" key="8">
    <source>
        <dbReference type="ARBA" id="ARBA00023136"/>
    </source>
</evidence>
<dbReference type="AlphaFoldDB" id="A2E114"/>
<keyword evidence="8 9" id="KW-0472">Membrane</keyword>
<keyword evidence="6 9" id="KW-1133">Transmembrane helix</keyword>
<keyword evidence="5" id="KW-0746">Sphingolipid metabolism</keyword>
<dbReference type="PANTHER" id="PTHR21290:SF25">
    <property type="entry name" value="SPHINGOMYELIN SYNTHASE-RELATED PROTEIN 1"/>
    <property type="match status" value="1"/>
</dbReference>
<comment type="subcellular location">
    <subcellularLocation>
        <location evidence="1">Membrane</location>
        <topology evidence="1">Multi-pass membrane protein</topology>
    </subcellularLocation>
</comment>
<dbReference type="OMA" id="MEWSEMD"/>
<evidence type="ECO:0000256" key="1">
    <source>
        <dbReference type="ARBA" id="ARBA00004141"/>
    </source>
</evidence>
<feature type="transmembrane region" description="Helical" evidence="9">
    <location>
        <begin position="82"/>
        <end position="100"/>
    </location>
</feature>
<dbReference type="GO" id="GO:0046513">
    <property type="term" value="P:ceramide biosynthetic process"/>
    <property type="evidence" value="ECO:0000318"/>
    <property type="project" value="GO_Central"/>
</dbReference>
<keyword evidence="12" id="KW-1185">Reference proteome</keyword>
<sequence>MNDLSNDDRNPLVTEIEIKNGFCSKVRSYSNIYKTLLQAFILVCVHTLTGISLILTNAKRPALPLLPDTIQNIIPYMPFEKYVNVLMVILIGSETIIIAFDPRRCFIYRRTLAVYSILSFLRILTTTSTFLPDPSPNCPAIHDTTVEISVSNIMKSLFGGLTCGDMIFSGHTMGFLFPGLVQHHFFNKKLGIIYLILGYIGSFSLIITRFHYTVDVLLSIILTTTIWFTYQMLCEHPCLAKSLPTCLYRYFNFMEWSEMDEDLN</sequence>
<dbReference type="GO" id="GO:0005789">
    <property type="term" value="C:endoplasmic reticulum membrane"/>
    <property type="evidence" value="ECO:0000318"/>
    <property type="project" value="GO_Central"/>
</dbReference>
<evidence type="ECO:0000256" key="3">
    <source>
        <dbReference type="ARBA" id="ARBA00022679"/>
    </source>
</evidence>
<evidence type="ECO:0000256" key="7">
    <source>
        <dbReference type="ARBA" id="ARBA00023098"/>
    </source>
</evidence>
<accession>A2E114</accession>
<dbReference type="eggNOG" id="KOG3058">
    <property type="taxonomic scope" value="Eukaryota"/>
</dbReference>
<dbReference type="GO" id="GO:0033188">
    <property type="term" value="F:sphingomyelin synthase activity"/>
    <property type="evidence" value="ECO:0000318"/>
    <property type="project" value="GO_Central"/>
</dbReference>
<keyword evidence="3" id="KW-0808">Transferase</keyword>
<feature type="transmembrane region" description="Helical" evidence="9">
    <location>
        <begin position="216"/>
        <end position="233"/>
    </location>
</feature>
<dbReference type="InterPro" id="IPR045221">
    <property type="entry name" value="Sphingomyelin_synth-like"/>
</dbReference>
<dbReference type="EMBL" id="DS113282">
    <property type="protein sequence ID" value="EAY13646.1"/>
    <property type="molecule type" value="Genomic_DNA"/>
</dbReference>
<evidence type="ECO:0000256" key="4">
    <source>
        <dbReference type="ARBA" id="ARBA00022692"/>
    </source>
</evidence>
<evidence type="ECO:0000256" key="9">
    <source>
        <dbReference type="SAM" id="Phobius"/>
    </source>
</evidence>
<dbReference type="VEuPathDB" id="TrichDB:TVAG_387870"/>
<evidence type="ECO:0000313" key="11">
    <source>
        <dbReference type="EMBL" id="EAY13646.1"/>
    </source>
</evidence>
<dbReference type="SMR" id="A2E114"/>
<dbReference type="GO" id="GO:0000139">
    <property type="term" value="C:Golgi membrane"/>
    <property type="evidence" value="ECO:0000318"/>
    <property type="project" value="GO_Central"/>
</dbReference>
<evidence type="ECO:0000313" key="12">
    <source>
        <dbReference type="Proteomes" id="UP000001542"/>
    </source>
</evidence>
<dbReference type="Pfam" id="PF14360">
    <property type="entry name" value="PAP2_C"/>
    <property type="match status" value="1"/>
</dbReference>
<evidence type="ECO:0000256" key="6">
    <source>
        <dbReference type="ARBA" id="ARBA00022989"/>
    </source>
</evidence>
<gene>
    <name evidence="11" type="ORF">TVAG_387870</name>
</gene>
<dbReference type="GO" id="GO:0005886">
    <property type="term" value="C:plasma membrane"/>
    <property type="evidence" value="ECO:0000318"/>
    <property type="project" value="GO_Central"/>
</dbReference>
<keyword evidence="4 9" id="KW-0812">Transmembrane</keyword>
<dbReference type="Proteomes" id="UP000001542">
    <property type="component" value="Unassembled WGS sequence"/>
</dbReference>
<dbReference type="GO" id="GO:0047493">
    <property type="term" value="F:ceramide cholinephosphotransferase activity"/>
    <property type="evidence" value="ECO:0000318"/>
    <property type="project" value="GO_Central"/>
</dbReference>
<feature type="domain" description="Sphingomyelin synthase-like" evidence="10">
    <location>
        <begin position="162"/>
        <end position="231"/>
    </location>
</feature>